<dbReference type="Proteomes" id="UP000789759">
    <property type="component" value="Unassembled WGS sequence"/>
</dbReference>
<reference evidence="1" key="1">
    <citation type="submission" date="2021-06" db="EMBL/GenBank/DDBJ databases">
        <authorList>
            <person name="Kallberg Y."/>
            <person name="Tangrot J."/>
            <person name="Rosling A."/>
        </authorList>
    </citation>
    <scope>NUCLEOTIDE SEQUENCE</scope>
    <source>
        <strain evidence="1">FL966</strain>
    </source>
</reference>
<dbReference type="EMBL" id="CAJVQA010003800">
    <property type="protein sequence ID" value="CAG8583703.1"/>
    <property type="molecule type" value="Genomic_DNA"/>
</dbReference>
<evidence type="ECO:0000313" key="2">
    <source>
        <dbReference type="Proteomes" id="UP000789759"/>
    </source>
</evidence>
<gene>
    <name evidence="1" type="ORF">CPELLU_LOCUS6212</name>
</gene>
<proteinExistence type="predicted"/>
<accession>A0A9N9G485</accession>
<comment type="caution">
    <text evidence="1">The sequence shown here is derived from an EMBL/GenBank/DDBJ whole genome shotgun (WGS) entry which is preliminary data.</text>
</comment>
<evidence type="ECO:0000313" key="1">
    <source>
        <dbReference type="EMBL" id="CAG8583703.1"/>
    </source>
</evidence>
<organism evidence="1 2">
    <name type="scientific">Cetraspora pellucida</name>
    <dbReference type="NCBI Taxonomy" id="1433469"/>
    <lineage>
        <taxon>Eukaryota</taxon>
        <taxon>Fungi</taxon>
        <taxon>Fungi incertae sedis</taxon>
        <taxon>Mucoromycota</taxon>
        <taxon>Glomeromycotina</taxon>
        <taxon>Glomeromycetes</taxon>
        <taxon>Diversisporales</taxon>
        <taxon>Gigasporaceae</taxon>
        <taxon>Cetraspora</taxon>
    </lineage>
</organism>
<dbReference type="OrthoDB" id="2435119at2759"/>
<dbReference type="AlphaFoldDB" id="A0A9N9G485"/>
<feature type="non-terminal residue" evidence="1">
    <location>
        <position position="1"/>
    </location>
</feature>
<name>A0A9N9G485_9GLOM</name>
<keyword evidence="2" id="KW-1185">Reference proteome</keyword>
<sequence>LFGCDENAGFYFLENYNKHLILVYCSNGEKISAGEVRKFGKIVAKYPQETLGIFVTTSTENEYSENASKLVNSSNYNILITIF</sequence>
<protein>
    <submittedName>
        <fullName evidence="1">3662_t:CDS:1</fullName>
    </submittedName>
</protein>